<gene>
    <name evidence="1" type="ORF">F2Y39_18215</name>
</gene>
<reference evidence="1 2" key="1">
    <citation type="journal article" date="2019" name="Nat. Med.">
        <title>A library of human gut bacterial isolates paired with longitudinal multiomics data enables mechanistic microbiome research.</title>
        <authorList>
            <person name="Poyet M."/>
            <person name="Groussin M."/>
            <person name="Gibbons S.M."/>
            <person name="Avila-Pacheco J."/>
            <person name="Jiang X."/>
            <person name="Kearney S.M."/>
            <person name="Perrotta A.R."/>
            <person name="Berdy B."/>
            <person name="Zhao S."/>
            <person name="Lieberman T.D."/>
            <person name="Swanson P.K."/>
            <person name="Smith M."/>
            <person name="Roesemann S."/>
            <person name="Alexander J.E."/>
            <person name="Rich S.A."/>
            <person name="Livny J."/>
            <person name="Vlamakis H."/>
            <person name="Clish C."/>
            <person name="Bullock K."/>
            <person name="Deik A."/>
            <person name="Scott J."/>
            <person name="Pierce K.A."/>
            <person name="Xavier R.J."/>
            <person name="Alm E.J."/>
        </authorList>
    </citation>
    <scope>NUCLEOTIDE SEQUENCE [LARGE SCALE GENOMIC DNA]</scope>
    <source>
        <strain evidence="1 2">BIOML-A25</strain>
    </source>
</reference>
<dbReference type="Proteomes" id="UP000427825">
    <property type="component" value="Unassembled WGS sequence"/>
</dbReference>
<protein>
    <submittedName>
        <fullName evidence="1">Uncharacterized protein</fullName>
    </submittedName>
</protein>
<organism evidence="1 2">
    <name type="scientific">Bacteroides caccae</name>
    <dbReference type="NCBI Taxonomy" id="47678"/>
    <lineage>
        <taxon>Bacteria</taxon>
        <taxon>Pseudomonadati</taxon>
        <taxon>Bacteroidota</taxon>
        <taxon>Bacteroidia</taxon>
        <taxon>Bacteroidales</taxon>
        <taxon>Bacteroidaceae</taxon>
        <taxon>Bacteroides</taxon>
    </lineage>
</organism>
<sequence length="89" mass="9489">MTSYVITLHRQGVSSRSNKSSLVTVNKKTGQAENGISFLPAKVVPCPDGPGKAVLRAGCREIIILAALAVFFHGKPCRLPDRNGKASKK</sequence>
<name>A0A6H9Q5T9_9BACE</name>
<proteinExistence type="predicted"/>
<dbReference type="AlphaFoldDB" id="A0A6H9Q5T9"/>
<accession>A0A6H9Q5T9</accession>
<dbReference type="RefSeq" id="WP_130057165.1">
    <property type="nucleotide sequence ID" value="NZ_RCXH01000013.1"/>
</dbReference>
<comment type="caution">
    <text evidence="1">The sequence shown here is derived from an EMBL/GenBank/DDBJ whole genome shotgun (WGS) entry which is preliminary data.</text>
</comment>
<evidence type="ECO:0000313" key="2">
    <source>
        <dbReference type="Proteomes" id="UP000427825"/>
    </source>
</evidence>
<evidence type="ECO:0000313" key="1">
    <source>
        <dbReference type="EMBL" id="KAA5473147.1"/>
    </source>
</evidence>
<dbReference type="EMBL" id="VVYJ01000012">
    <property type="protein sequence ID" value="KAA5473147.1"/>
    <property type="molecule type" value="Genomic_DNA"/>
</dbReference>